<keyword evidence="1" id="KW-0732">Signal</keyword>
<dbReference type="RefSeq" id="WP_317834621.1">
    <property type="nucleotide sequence ID" value="NZ_CP136920.1"/>
</dbReference>
<evidence type="ECO:0000313" key="3">
    <source>
        <dbReference type="Proteomes" id="UP001304300"/>
    </source>
</evidence>
<proteinExistence type="predicted"/>
<organism evidence="2 3">
    <name type="scientific">Rubellicoccus peritrichatus</name>
    <dbReference type="NCBI Taxonomy" id="3080537"/>
    <lineage>
        <taxon>Bacteria</taxon>
        <taxon>Pseudomonadati</taxon>
        <taxon>Verrucomicrobiota</taxon>
        <taxon>Opitutia</taxon>
        <taxon>Puniceicoccales</taxon>
        <taxon>Cerasicoccaceae</taxon>
        <taxon>Rubellicoccus</taxon>
    </lineage>
</organism>
<dbReference type="KEGG" id="puo:RZN69_03485"/>
<evidence type="ECO:0000256" key="1">
    <source>
        <dbReference type="SAM" id="SignalP"/>
    </source>
</evidence>
<reference evidence="2 3" key="1">
    <citation type="submission" date="2023-10" db="EMBL/GenBank/DDBJ databases">
        <title>Rubellicoccus peritrichatus gen. nov., sp. nov., isolated from an algae of coral reef tank.</title>
        <authorList>
            <person name="Luo J."/>
        </authorList>
    </citation>
    <scope>NUCLEOTIDE SEQUENCE [LARGE SCALE GENOMIC DNA]</scope>
    <source>
        <strain evidence="2 3">CR14</strain>
    </source>
</reference>
<feature type="chain" id="PRO_5042854808" evidence="1">
    <location>
        <begin position="20"/>
        <end position="151"/>
    </location>
</feature>
<name>A0AAQ3QWQ4_9BACT</name>
<keyword evidence="3" id="KW-1185">Reference proteome</keyword>
<evidence type="ECO:0000313" key="2">
    <source>
        <dbReference type="EMBL" id="WOO42137.1"/>
    </source>
</evidence>
<accession>A0AAQ3QWQ4</accession>
<dbReference type="PROSITE" id="PS51257">
    <property type="entry name" value="PROKAR_LIPOPROTEIN"/>
    <property type="match status" value="1"/>
</dbReference>
<dbReference type="EMBL" id="CP136920">
    <property type="protein sequence ID" value="WOO42137.1"/>
    <property type="molecule type" value="Genomic_DNA"/>
</dbReference>
<feature type="signal peptide" evidence="1">
    <location>
        <begin position="1"/>
        <end position="19"/>
    </location>
</feature>
<dbReference type="Proteomes" id="UP001304300">
    <property type="component" value="Chromosome"/>
</dbReference>
<dbReference type="AlphaFoldDB" id="A0AAQ3QWQ4"/>
<gene>
    <name evidence="2" type="ORF">RZN69_03485</name>
</gene>
<protein>
    <submittedName>
        <fullName evidence="2">Uncharacterized protein</fullName>
    </submittedName>
</protein>
<sequence>MRNLATCLFCILTSLLLLGCGNSDEPAIKVDEAKVPKPTDESGSVQLAKQDFTIKFSAPSPAWSVKISEIWVVGEEIWVISDLSKKDGMAAQVITEISDSVTVEAPKIGVVYYLVGQTGGWKPDVPGVKLILNKDQIAAGLEKGFQIWPKS</sequence>